<dbReference type="InterPro" id="IPR040843">
    <property type="entry name" value="RAMA"/>
</dbReference>
<proteinExistence type="predicted"/>
<evidence type="ECO:0000313" key="3">
    <source>
        <dbReference type="EMBL" id="GAA4816405.1"/>
    </source>
</evidence>
<feature type="domain" description="RAMA" evidence="2">
    <location>
        <begin position="50"/>
        <end position="143"/>
    </location>
</feature>
<evidence type="ECO:0000313" key="4">
    <source>
        <dbReference type="Proteomes" id="UP001501265"/>
    </source>
</evidence>
<evidence type="ECO:0000256" key="1">
    <source>
        <dbReference type="SAM" id="MobiDB-lite"/>
    </source>
</evidence>
<feature type="region of interest" description="Disordered" evidence="1">
    <location>
        <begin position="38"/>
        <end position="68"/>
    </location>
</feature>
<sequence length="144" mass="15448">MGEPSHTLHVDAEVFAKLQSLAEPLVDTPNSTLRRLLGLAPAPIGGPTSSPSPFNPPRSPRDPSHSLAPLIEDGRLHVGQRLVWHRRNLGRTHHVVVVEGGGLRLDDGTVHYTPSSAATALAGNQQNGWKVLATEAGIFLKDLR</sequence>
<protein>
    <recommendedName>
        <fullName evidence="2">RAMA domain-containing protein</fullName>
    </recommendedName>
</protein>
<organism evidence="3 4">
    <name type="scientific">Streptomyces ziwulingensis</name>
    <dbReference type="NCBI Taxonomy" id="1045501"/>
    <lineage>
        <taxon>Bacteria</taxon>
        <taxon>Bacillati</taxon>
        <taxon>Actinomycetota</taxon>
        <taxon>Actinomycetes</taxon>
        <taxon>Kitasatosporales</taxon>
        <taxon>Streptomycetaceae</taxon>
        <taxon>Streptomyces</taxon>
    </lineage>
</organism>
<name>A0ABP9CWV3_9ACTN</name>
<comment type="caution">
    <text evidence="3">The sequence shown here is derived from an EMBL/GenBank/DDBJ whole genome shotgun (WGS) entry which is preliminary data.</text>
</comment>
<dbReference type="Proteomes" id="UP001501265">
    <property type="component" value="Unassembled WGS sequence"/>
</dbReference>
<gene>
    <name evidence="3" type="ORF">GCM10023220_55910</name>
</gene>
<dbReference type="EMBL" id="BAABIG010000062">
    <property type="protein sequence ID" value="GAA4816405.1"/>
    <property type="molecule type" value="Genomic_DNA"/>
</dbReference>
<accession>A0ABP9CWV3</accession>
<keyword evidence="4" id="KW-1185">Reference proteome</keyword>
<dbReference type="Pfam" id="PF18755">
    <property type="entry name" value="RAMA"/>
    <property type="match status" value="1"/>
</dbReference>
<evidence type="ECO:0000259" key="2">
    <source>
        <dbReference type="Pfam" id="PF18755"/>
    </source>
</evidence>
<dbReference type="RefSeq" id="WP_345623163.1">
    <property type="nucleotide sequence ID" value="NZ_BAABIG010000062.1"/>
</dbReference>
<reference evidence="4" key="1">
    <citation type="journal article" date="2019" name="Int. J. Syst. Evol. Microbiol.">
        <title>The Global Catalogue of Microorganisms (GCM) 10K type strain sequencing project: providing services to taxonomists for standard genome sequencing and annotation.</title>
        <authorList>
            <consortium name="The Broad Institute Genomics Platform"/>
            <consortium name="The Broad Institute Genome Sequencing Center for Infectious Disease"/>
            <person name="Wu L."/>
            <person name="Ma J."/>
        </authorList>
    </citation>
    <scope>NUCLEOTIDE SEQUENCE [LARGE SCALE GENOMIC DNA]</scope>
    <source>
        <strain evidence="4">JCM 18081</strain>
    </source>
</reference>